<dbReference type="Gene3D" id="1.10.510.10">
    <property type="entry name" value="Transferase(Phosphotransferase) domain 1"/>
    <property type="match status" value="1"/>
</dbReference>
<dbReference type="Proteomes" id="UP000325081">
    <property type="component" value="Unassembled WGS sequence"/>
</dbReference>
<dbReference type="Pfam" id="PF00069">
    <property type="entry name" value="Pkinase"/>
    <property type="match status" value="1"/>
</dbReference>
<dbReference type="PROSITE" id="PS50011">
    <property type="entry name" value="PROTEIN_KINASE_DOM"/>
    <property type="match status" value="1"/>
</dbReference>
<feature type="binding site" evidence="12">
    <location>
        <position position="374"/>
    </location>
    <ligand>
        <name>ATP</name>
        <dbReference type="ChEBI" id="CHEBI:30616"/>
    </ligand>
</feature>
<feature type="compositionally biased region" description="Low complexity" evidence="13">
    <location>
        <begin position="659"/>
        <end position="670"/>
    </location>
</feature>
<evidence type="ECO:0000256" key="4">
    <source>
        <dbReference type="ARBA" id="ARBA00022692"/>
    </source>
</evidence>
<keyword evidence="3" id="KW-0808">Transferase</keyword>
<dbReference type="AlphaFoldDB" id="A0A5A7QMH5"/>
<gene>
    <name evidence="16" type="ORF">STAS_23439</name>
</gene>
<keyword evidence="5 14" id="KW-0732">Signal</keyword>
<evidence type="ECO:0000256" key="10">
    <source>
        <dbReference type="ARBA" id="ARBA00023136"/>
    </source>
</evidence>
<dbReference type="InterPro" id="IPR045874">
    <property type="entry name" value="LRK10/LRL21-25-like"/>
</dbReference>
<keyword evidence="10" id="KW-0472">Membrane</keyword>
<evidence type="ECO:0000256" key="8">
    <source>
        <dbReference type="ARBA" id="ARBA00022840"/>
    </source>
</evidence>
<comment type="caution">
    <text evidence="16">The sequence shown here is derived from an EMBL/GenBank/DDBJ whole genome shotgun (WGS) entry which is preliminary data.</text>
</comment>
<protein>
    <submittedName>
        <fullName evidence="16">Kinase</fullName>
    </submittedName>
</protein>
<evidence type="ECO:0000256" key="14">
    <source>
        <dbReference type="SAM" id="SignalP"/>
    </source>
</evidence>
<keyword evidence="8 12" id="KW-0067">ATP-binding</keyword>
<dbReference type="SMART" id="SM00220">
    <property type="entry name" value="S_TKc"/>
    <property type="match status" value="1"/>
</dbReference>
<evidence type="ECO:0000313" key="16">
    <source>
        <dbReference type="EMBL" id="GER46404.1"/>
    </source>
</evidence>
<evidence type="ECO:0000256" key="7">
    <source>
        <dbReference type="ARBA" id="ARBA00022777"/>
    </source>
</evidence>
<feature type="signal peptide" evidence="14">
    <location>
        <begin position="1"/>
        <end position="25"/>
    </location>
</feature>
<dbReference type="PROSITE" id="PS00107">
    <property type="entry name" value="PROTEIN_KINASE_ATP"/>
    <property type="match status" value="1"/>
</dbReference>
<dbReference type="InterPro" id="IPR011009">
    <property type="entry name" value="Kinase-like_dom_sf"/>
</dbReference>
<evidence type="ECO:0000256" key="13">
    <source>
        <dbReference type="SAM" id="MobiDB-lite"/>
    </source>
</evidence>
<dbReference type="InterPro" id="IPR025287">
    <property type="entry name" value="WAK_GUB"/>
</dbReference>
<feature type="domain" description="Protein kinase" evidence="15">
    <location>
        <begin position="346"/>
        <end position="629"/>
    </location>
</feature>
<dbReference type="GO" id="GO:0016020">
    <property type="term" value="C:membrane"/>
    <property type="evidence" value="ECO:0007669"/>
    <property type="project" value="UniProtKB-SubCell"/>
</dbReference>
<organism evidence="16 17">
    <name type="scientific">Striga asiatica</name>
    <name type="common">Asiatic witchweed</name>
    <name type="synonym">Buchnera asiatica</name>
    <dbReference type="NCBI Taxonomy" id="4170"/>
    <lineage>
        <taxon>Eukaryota</taxon>
        <taxon>Viridiplantae</taxon>
        <taxon>Streptophyta</taxon>
        <taxon>Embryophyta</taxon>
        <taxon>Tracheophyta</taxon>
        <taxon>Spermatophyta</taxon>
        <taxon>Magnoliopsida</taxon>
        <taxon>eudicotyledons</taxon>
        <taxon>Gunneridae</taxon>
        <taxon>Pentapetalae</taxon>
        <taxon>asterids</taxon>
        <taxon>lamiids</taxon>
        <taxon>Lamiales</taxon>
        <taxon>Orobanchaceae</taxon>
        <taxon>Buchnereae</taxon>
        <taxon>Striga</taxon>
    </lineage>
</organism>
<dbReference type="PANTHER" id="PTHR27009">
    <property type="entry name" value="RUST RESISTANCE KINASE LR10-RELATED"/>
    <property type="match status" value="1"/>
</dbReference>
<evidence type="ECO:0000256" key="3">
    <source>
        <dbReference type="ARBA" id="ARBA00022679"/>
    </source>
</evidence>
<comment type="subcellular location">
    <subcellularLocation>
        <location evidence="1">Membrane</location>
        <topology evidence="1">Single-pass type I membrane protein</topology>
    </subcellularLocation>
</comment>
<evidence type="ECO:0000256" key="2">
    <source>
        <dbReference type="ARBA" id="ARBA00022527"/>
    </source>
</evidence>
<evidence type="ECO:0000259" key="15">
    <source>
        <dbReference type="PROSITE" id="PS50011"/>
    </source>
</evidence>
<keyword evidence="9" id="KW-1133">Transmembrane helix</keyword>
<dbReference type="Pfam" id="PF13947">
    <property type="entry name" value="GUB_WAK_bind"/>
    <property type="match status" value="1"/>
</dbReference>
<evidence type="ECO:0000256" key="1">
    <source>
        <dbReference type="ARBA" id="ARBA00004479"/>
    </source>
</evidence>
<keyword evidence="6 12" id="KW-0547">Nucleotide-binding</keyword>
<feature type="compositionally biased region" description="Polar residues" evidence="13">
    <location>
        <begin position="640"/>
        <end position="658"/>
    </location>
</feature>
<keyword evidence="4" id="KW-0812">Transmembrane</keyword>
<dbReference type="GO" id="GO:0005524">
    <property type="term" value="F:ATP binding"/>
    <property type="evidence" value="ECO:0007669"/>
    <property type="project" value="UniProtKB-UniRule"/>
</dbReference>
<evidence type="ECO:0000256" key="6">
    <source>
        <dbReference type="ARBA" id="ARBA00022741"/>
    </source>
</evidence>
<evidence type="ECO:0000313" key="17">
    <source>
        <dbReference type="Proteomes" id="UP000325081"/>
    </source>
</evidence>
<evidence type="ECO:0000256" key="5">
    <source>
        <dbReference type="ARBA" id="ARBA00022729"/>
    </source>
</evidence>
<keyword evidence="7 16" id="KW-0418">Kinase</keyword>
<evidence type="ECO:0000256" key="11">
    <source>
        <dbReference type="ARBA" id="ARBA00023180"/>
    </source>
</evidence>
<dbReference type="OrthoDB" id="894094at2759"/>
<proteinExistence type="predicted"/>
<feature type="chain" id="PRO_5022817934" evidence="14">
    <location>
        <begin position="26"/>
        <end position="677"/>
    </location>
</feature>
<dbReference type="InterPro" id="IPR008271">
    <property type="entry name" value="Ser/Thr_kinase_AS"/>
</dbReference>
<dbReference type="InterPro" id="IPR017441">
    <property type="entry name" value="Protein_kinase_ATP_BS"/>
</dbReference>
<reference evidence="17" key="1">
    <citation type="journal article" date="2019" name="Curr. Biol.">
        <title>Genome Sequence of Striga asiatica Provides Insight into the Evolution of Plant Parasitism.</title>
        <authorList>
            <person name="Yoshida S."/>
            <person name="Kim S."/>
            <person name="Wafula E.K."/>
            <person name="Tanskanen J."/>
            <person name="Kim Y.M."/>
            <person name="Honaas L."/>
            <person name="Yang Z."/>
            <person name="Spallek T."/>
            <person name="Conn C.E."/>
            <person name="Ichihashi Y."/>
            <person name="Cheong K."/>
            <person name="Cui S."/>
            <person name="Der J.P."/>
            <person name="Gundlach H."/>
            <person name="Jiao Y."/>
            <person name="Hori C."/>
            <person name="Ishida J.K."/>
            <person name="Kasahara H."/>
            <person name="Kiba T."/>
            <person name="Kim M.S."/>
            <person name="Koo N."/>
            <person name="Laohavisit A."/>
            <person name="Lee Y.H."/>
            <person name="Lumba S."/>
            <person name="McCourt P."/>
            <person name="Mortimer J.C."/>
            <person name="Mutuku J.M."/>
            <person name="Nomura T."/>
            <person name="Sasaki-Sekimoto Y."/>
            <person name="Seto Y."/>
            <person name="Wang Y."/>
            <person name="Wakatake T."/>
            <person name="Sakakibara H."/>
            <person name="Demura T."/>
            <person name="Yamaguchi S."/>
            <person name="Yoneyama K."/>
            <person name="Manabe R.I."/>
            <person name="Nelson D.C."/>
            <person name="Schulman A.H."/>
            <person name="Timko M.P."/>
            <person name="dePamphilis C.W."/>
            <person name="Choi D."/>
            <person name="Shirasu K."/>
        </authorList>
    </citation>
    <scope>NUCLEOTIDE SEQUENCE [LARGE SCALE GENOMIC DNA]</scope>
    <source>
        <strain evidence="17">cv. UVA1</strain>
    </source>
</reference>
<evidence type="ECO:0000256" key="12">
    <source>
        <dbReference type="PROSITE-ProRule" id="PRU10141"/>
    </source>
</evidence>
<dbReference type="GO" id="GO:0004674">
    <property type="term" value="F:protein serine/threonine kinase activity"/>
    <property type="evidence" value="ECO:0007669"/>
    <property type="project" value="UniProtKB-KW"/>
</dbReference>
<dbReference type="GO" id="GO:0030247">
    <property type="term" value="F:polysaccharide binding"/>
    <property type="evidence" value="ECO:0007669"/>
    <property type="project" value="InterPro"/>
</dbReference>
<keyword evidence="2" id="KW-0723">Serine/threonine-protein kinase</keyword>
<feature type="region of interest" description="Disordered" evidence="13">
    <location>
        <begin position="630"/>
        <end position="677"/>
    </location>
</feature>
<keyword evidence="17" id="KW-1185">Reference proteome</keyword>
<dbReference type="FunFam" id="1.10.510.10:FF:000590">
    <property type="entry name" value="PR5-like receptor kinase"/>
    <property type="match status" value="1"/>
</dbReference>
<dbReference type="SUPFAM" id="SSF56112">
    <property type="entry name" value="Protein kinase-like (PK-like)"/>
    <property type="match status" value="1"/>
</dbReference>
<keyword evidence="11" id="KW-0325">Glycoprotein</keyword>
<dbReference type="PROSITE" id="PS00108">
    <property type="entry name" value="PROTEIN_KINASE_ST"/>
    <property type="match status" value="1"/>
</dbReference>
<dbReference type="Gene3D" id="3.30.200.20">
    <property type="entry name" value="Phosphorylase Kinase, domain 1"/>
    <property type="match status" value="1"/>
</dbReference>
<accession>A0A5A7QMH5</accession>
<dbReference type="InterPro" id="IPR000719">
    <property type="entry name" value="Prot_kinase_dom"/>
</dbReference>
<name>A0A5A7QMH5_STRAF</name>
<evidence type="ECO:0000256" key="9">
    <source>
        <dbReference type="ARBA" id="ARBA00022989"/>
    </source>
</evidence>
<dbReference type="EMBL" id="BKCP01007515">
    <property type="protein sequence ID" value="GER46404.1"/>
    <property type="molecule type" value="Genomic_DNA"/>
</dbReference>
<sequence length="677" mass="76618">MLRHEYPLLLKTIFSCLITLQTCTGQNTNPYNCSPSSCGNISKISYPFRLKNDPPHCGHLHYELECQDNTTVLYLESHKYLVLQINYTHYTIRLTYPSILENRICSLPNYPIISDEVMVGNYYAYSQMTFYEQSLIHYVRWRMNFISCPQPVNSSQLVDVGAECGLNVSDTNKHMYIGYLTDDDVTTWPSKLMDNCTIHLQVTMVEPSGDAYIDKGNLTLSQLHRFLANGSTLSWATALCGGRCRFCDIDGQTARCVGGHWCFFGTIRSFQCGTIYVLGIVTEYGVLPYLALRTIIGILCLVWLIIHKLRRQHLSTFDIIEGFLQNTNNNLKPIRYSYRDIKRMTSGFRHKLGQGGYGSVYKGKLRSGQIVAVKLLLTKKSRDNGQDFINEIAAIGRIHHVNVVKLVGFYAGRMSNKRALVFDFMPNGSLERYIFTESPKPLSWEKKYEIAVGVAKGIDYLHRGCDIQILHFDIKPHNILLDEDFMPKISDFGLARLYSTEKNTVTLTAARGTIGYVAPELINRSIGGVSYKADVYSFGMLLMEMVGLNRDIMGNDDESSQYFPHWIYDRFEKGKDIESGEAYIEIDDDEHEKRIERKMTVVGLWCIRMSPADRPSMSEVVKMLESPNAENIQIPPRPSVQPTRIVNYSDGTSGTEPTGSVALLGGVSSSEISNDGH</sequence>